<feature type="domain" description="CCHC-type" evidence="2">
    <location>
        <begin position="32"/>
        <end position="45"/>
    </location>
</feature>
<dbReference type="Gene3D" id="3.10.10.10">
    <property type="entry name" value="HIV Type 1 Reverse Transcriptase, subunit A, domain 1"/>
    <property type="match status" value="1"/>
</dbReference>
<name>A0AAV4B5Y9_9GAST</name>
<evidence type="ECO:0000256" key="1">
    <source>
        <dbReference type="PROSITE-ProRule" id="PRU00047"/>
    </source>
</evidence>
<dbReference type="GO" id="GO:0008270">
    <property type="term" value="F:zinc ion binding"/>
    <property type="evidence" value="ECO:0007669"/>
    <property type="project" value="UniProtKB-KW"/>
</dbReference>
<dbReference type="GO" id="GO:0003676">
    <property type="term" value="F:nucleic acid binding"/>
    <property type="evidence" value="ECO:0007669"/>
    <property type="project" value="InterPro"/>
</dbReference>
<dbReference type="PANTHER" id="PTHR37984">
    <property type="entry name" value="PROTEIN CBG26694"/>
    <property type="match status" value="1"/>
</dbReference>
<protein>
    <submittedName>
        <fullName evidence="3">Pol polyprotein</fullName>
    </submittedName>
</protein>
<gene>
    <name evidence="3" type="ORF">PoB_004028900</name>
</gene>
<sequence>MDSVRPLEPEKRFNGGQCAGEAKTSVADQRSCFKCKKTGHIARYCTAVDSTTKKAGAGVVVKTTEVNTAEVRKPAEGPTMEVTDDLQNEVEGGMLKLTSGNSVPVMTNCAALRDPEKSRSLGLPVLKGEIGGREVDVMRDTGCEGVVVRKQLVDASQLTGECCLMLRIDNTALLAEKAVISLRTRFFSGEVQVLCIPDANYDVIVGNVEGARSPEDPDMSMVVGAATTRAQAKRKAVTKPLRVPDIERHAGVGREQLIKLQQEDPRILPLVDAGRTSRRGGKIVSFEKARGITVNDLKYGDELTLDQRKQLEEVAVTYSSIFSGRPSTASTEEHCIELTSSFPVRQRPYPVPYAMRQTLRDELREMEDLGVIRKSSSPYASPVVVVKKKDGTNRVCIDYRWLNKLTIFDPQPMAPPADIFEEHSLGRGAIGLQDENVEKVRNAPRPKTKREVRAFLGLVGYYKEFVPNLAAVSAPLSDLERKGQPNVVNWGDSQERAYNSLKVASRSYNCPMSTKSSSSERMHLIADWALLSCRRVKVRYSR</sequence>
<organism evidence="3 4">
    <name type="scientific">Plakobranchus ocellatus</name>
    <dbReference type="NCBI Taxonomy" id="259542"/>
    <lineage>
        <taxon>Eukaryota</taxon>
        <taxon>Metazoa</taxon>
        <taxon>Spiralia</taxon>
        <taxon>Lophotrochozoa</taxon>
        <taxon>Mollusca</taxon>
        <taxon>Gastropoda</taxon>
        <taxon>Heterobranchia</taxon>
        <taxon>Euthyneura</taxon>
        <taxon>Panpulmonata</taxon>
        <taxon>Sacoglossa</taxon>
        <taxon>Placobranchoidea</taxon>
        <taxon>Plakobranchidae</taxon>
        <taxon>Plakobranchus</taxon>
    </lineage>
</organism>
<keyword evidence="1" id="KW-0479">Metal-binding</keyword>
<dbReference type="EMBL" id="BLXT01004505">
    <property type="protein sequence ID" value="GFO13784.1"/>
    <property type="molecule type" value="Genomic_DNA"/>
</dbReference>
<dbReference type="SMART" id="SM00343">
    <property type="entry name" value="ZnF_C2HC"/>
    <property type="match status" value="1"/>
</dbReference>
<dbReference type="InterPro" id="IPR001878">
    <property type="entry name" value="Znf_CCHC"/>
</dbReference>
<proteinExistence type="predicted"/>
<reference evidence="3 4" key="1">
    <citation type="journal article" date="2021" name="Elife">
        <title>Chloroplast acquisition without the gene transfer in kleptoplastic sea slugs, Plakobranchus ocellatus.</title>
        <authorList>
            <person name="Maeda T."/>
            <person name="Takahashi S."/>
            <person name="Yoshida T."/>
            <person name="Shimamura S."/>
            <person name="Takaki Y."/>
            <person name="Nagai Y."/>
            <person name="Toyoda A."/>
            <person name="Suzuki Y."/>
            <person name="Arimoto A."/>
            <person name="Ishii H."/>
            <person name="Satoh N."/>
            <person name="Nishiyama T."/>
            <person name="Hasebe M."/>
            <person name="Maruyama T."/>
            <person name="Minagawa J."/>
            <person name="Obokata J."/>
            <person name="Shigenobu S."/>
        </authorList>
    </citation>
    <scope>NUCLEOTIDE SEQUENCE [LARGE SCALE GENOMIC DNA]</scope>
</reference>
<keyword evidence="4" id="KW-1185">Reference proteome</keyword>
<keyword evidence="1" id="KW-0862">Zinc</keyword>
<dbReference type="Proteomes" id="UP000735302">
    <property type="component" value="Unassembled WGS sequence"/>
</dbReference>
<dbReference type="InterPro" id="IPR050951">
    <property type="entry name" value="Retrovirus_Pol_polyprotein"/>
</dbReference>
<dbReference type="PANTHER" id="PTHR37984:SF5">
    <property type="entry name" value="PROTEIN NYNRIN-LIKE"/>
    <property type="match status" value="1"/>
</dbReference>
<dbReference type="InterPro" id="IPR043128">
    <property type="entry name" value="Rev_trsase/Diguanyl_cyclase"/>
</dbReference>
<dbReference type="SUPFAM" id="SSF57756">
    <property type="entry name" value="Retrovirus zinc finger-like domains"/>
    <property type="match status" value="1"/>
</dbReference>
<evidence type="ECO:0000259" key="2">
    <source>
        <dbReference type="PROSITE" id="PS50158"/>
    </source>
</evidence>
<accession>A0AAV4B5Y9</accession>
<dbReference type="SUPFAM" id="SSF56672">
    <property type="entry name" value="DNA/RNA polymerases"/>
    <property type="match status" value="1"/>
</dbReference>
<dbReference type="InterPro" id="IPR036875">
    <property type="entry name" value="Znf_CCHC_sf"/>
</dbReference>
<dbReference type="PROSITE" id="PS50158">
    <property type="entry name" value="ZF_CCHC"/>
    <property type="match status" value="1"/>
</dbReference>
<dbReference type="InterPro" id="IPR043502">
    <property type="entry name" value="DNA/RNA_pol_sf"/>
</dbReference>
<evidence type="ECO:0000313" key="3">
    <source>
        <dbReference type="EMBL" id="GFO13784.1"/>
    </source>
</evidence>
<comment type="caution">
    <text evidence="3">The sequence shown here is derived from an EMBL/GenBank/DDBJ whole genome shotgun (WGS) entry which is preliminary data.</text>
</comment>
<dbReference type="Gene3D" id="4.10.60.10">
    <property type="entry name" value="Zinc finger, CCHC-type"/>
    <property type="match status" value="1"/>
</dbReference>
<dbReference type="AlphaFoldDB" id="A0AAV4B5Y9"/>
<keyword evidence="1" id="KW-0863">Zinc-finger</keyword>
<dbReference type="Gene3D" id="3.30.70.270">
    <property type="match status" value="1"/>
</dbReference>
<dbReference type="FunFam" id="3.30.70.270:FF:000020">
    <property type="entry name" value="Transposon Tf2-6 polyprotein-like Protein"/>
    <property type="match status" value="1"/>
</dbReference>
<evidence type="ECO:0000313" key="4">
    <source>
        <dbReference type="Proteomes" id="UP000735302"/>
    </source>
</evidence>